<organism evidence="1 2">
    <name type="scientific">Auraticoccus monumenti</name>
    <dbReference type="NCBI Taxonomy" id="675864"/>
    <lineage>
        <taxon>Bacteria</taxon>
        <taxon>Bacillati</taxon>
        <taxon>Actinomycetota</taxon>
        <taxon>Actinomycetes</taxon>
        <taxon>Propionibacteriales</taxon>
        <taxon>Propionibacteriaceae</taxon>
        <taxon>Auraticoccus</taxon>
    </lineage>
</organism>
<dbReference type="AlphaFoldDB" id="A0A1G7CD38"/>
<dbReference type="OrthoDB" id="4244911at2"/>
<dbReference type="RefSeq" id="WP_090594935.1">
    <property type="nucleotide sequence ID" value="NZ_LT629688.1"/>
</dbReference>
<protein>
    <submittedName>
        <fullName evidence="1">Uncharacterized protein</fullName>
    </submittedName>
</protein>
<gene>
    <name evidence="1" type="ORF">SAMN04489747_3223</name>
</gene>
<dbReference type="STRING" id="675864.SAMN04489747_3223"/>
<keyword evidence="2" id="KW-1185">Reference proteome</keyword>
<evidence type="ECO:0000313" key="1">
    <source>
        <dbReference type="EMBL" id="SDE36626.1"/>
    </source>
</evidence>
<sequence length="125" mass="13852">MSQTQVWVPPGWPETVHPPGAPGWEATATEFLLDCCPADYRRYAVLRRHPVVLARFATEYVEGQLASSRSGLSQVRVALAQHVAPEVVESAASAWQEQTAQLTRTRRAVSLVEEALRGRVFVARL</sequence>
<name>A0A1G7CD38_9ACTN</name>
<reference evidence="1 2" key="1">
    <citation type="submission" date="2016-10" db="EMBL/GenBank/DDBJ databases">
        <authorList>
            <person name="de Groot N.N."/>
        </authorList>
    </citation>
    <scope>NUCLEOTIDE SEQUENCE [LARGE SCALE GENOMIC DNA]</scope>
    <source>
        <strain evidence="1 2">MON 2.2</strain>
    </source>
</reference>
<dbReference type="Proteomes" id="UP000198546">
    <property type="component" value="Chromosome i"/>
</dbReference>
<proteinExistence type="predicted"/>
<accession>A0A1G7CD38</accession>
<evidence type="ECO:0000313" key="2">
    <source>
        <dbReference type="Proteomes" id="UP000198546"/>
    </source>
</evidence>
<dbReference type="EMBL" id="LT629688">
    <property type="protein sequence ID" value="SDE36626.1"/>
    <property type="molecule type" value="Genomic_DNA"/>
</dbReference>